<evidence type="ECO:0000313" key="1">
    <source>
        <dbReference type="EMBL" id="KIK12166.1"/>
    </source>
</evidence>
<dbReference type="EMBL" id="KN834111">
    <property type="protein sequence ID" value="KIK12166.1"/>
    <property type="molecule type" value="Genomic_DNA"/>
</dbReference>
<dbReference type="AlphaFoldDB" id="A0A0C9Y585"/>
<name>A0A0C9Y585_9AGAM</name>
<organism evidence="1 2">
    <name type="scientific">Pisolithus microcarpus 441</name>
    <dbReference type="NCBI Taxonomy" id="765257"/>
    <lineage>
        <taxon>Eukaryota</taxon>
        <taxon>Fungi</taxon>
        <taxon>Dikarya</taxon>
        <taxon>Basidiomycota</taxon>
        <taxon>Agaricomycotina</taxon>
        <taxon>Agaricomycetes</taxon>
        <taxon>Agaricomycetidae</taxon>
        <taxon>Boletales</taxon>
        <taxon>Sclerodermatineae</taxon>
        <taxon>Pisolithaceae</taxon>
        <taxon>Pisolithus</taxon>
    </lineage>
</organism>
<reference evidence="2" key="2">
    <citation type="submission" date="2015-01" db="EMBL/GenBank/DDBJ databases">
        <title>Evolutionary Origins and Diversification of the Mycorrhizal Mutualists.</title>
        <authorList>
            <consortium name="DOE Joint Genome Institute"/>
            <consortium name="Mycorrhizal Genomics Consortium"/>
            <person name="Kohler A."/>
            <person name="Kuo A."/>
            <person name="Nagy L.G."/>
            <person name="Floudas D."/>
            <person name="Copeland A."/>
            <person name="Barry K.W."/>
            <person name="Cichocki N."/>
            <person name="Veneault-Fourrey C."/>
            <person name="LaButti K."/>
            <person name="Lindquist E.A."/>
            <person name="Lipzen A."/>
            <person name="Lundell T."/>
            <person name="Morin E."/>
            <person name="Murat C."/>
            <person name="Riley R."/>
            <person name="Ohm R."/>
            <person name="Sun H."/>
            <person name="Tunlid A."/>
            <person name="Henrissat B."/>
            <person name="Grigoriev I.V."/>
            <person name="Hibbett D.S."/>
            <person name="Martin F."/>
        </authorList>
    </citation>
    <scope>NUCLEOTIDE SEQUENCE [LARGE SCALE GENOMIC DNA]</scope>
    <source>
        <strain evidence="2">441</strain>
    </source>
</reference>
<protein>
    <submittedName>
        <fullName evidence="1">Uncharacterized protein</fullName>
    </submittedName>
</protein>
<sequence>DPDPLLRRQYYCFRPCACFTNARSTEYEGLPTPRVGTVDPYVGIHRTSIPSRSVDFEFVNRKGLEVMSGKYEQVGVIMLGICHTI</sequence>
<feature type="non-terminal residue" evidence="1">
    <location>
        <position position="1"/>
    </location>
</feature>
<accession>A0A0C9Y585</accession>
<gene>
    <name evidence="1" type="ORF">PISMIDRAFT_689692</name>
</gene>
<proteinExistence type="predicted"/>
<reference evidence="1 2" key="1">
    <citation type="submission" date="2014-04" db="EMBL/GenBank/DDBJ databases">
        <authorList>
            <consortium name="DOE Joint Genome Institute"/>
            <person name="Kuo A."/>
            <person name="Kohler A."/>
            <person name="Costa M.D."/>
            <person name="Nagy L.G."/>
            <person name="Floudas D."/>
            <person name="Copeland A."/>
            <person name="Barry K.W."/>
            <person name="Cichocki N."/>
            <person name="Veneault-Fourrey C."/>
            <person name="LaButti K."/>
            <person name="Lindquist E.A."/>
            <person name="Lipzen A."/>
            <person name="Lundell T."/>
            <person name="Morin E."/>
            <person name="Murat C."/>
            <person name="Sun H."/>
            <person name="Tunlid A."/>
            <person name="Henrissat B."/>
            <person name="Grigoriev I.V."/>
            <person name="Hibbett D.S."/>
            <person name="Martin F."/>
            <person name="Nordberg H.P."/>
            <person name="Cantor M.N."/>
            <person name="Hua S.X."/>
        </authorList>
    </citation>
    <scope>NUCLEOTIDE SEQUENCE [LARGE SCALE GENOMIC DNA]</scope>
    <source>
        <strain evidence="1 2">441</strain>
    </source>
</reference>
<dbReference type="HOGENOM" id="CLU_2518733_0_0_1"/>
<evidence type="ECO:0000313" key="2">
    <source>
        <dbReference type="Proteomes" id="UP000054018"/>
    </source>
</evidence>
<dbReference type="Proteomes" id="UP000054018">
    <property type="component" value="Unassembled WGS sequence"/>
</dbReference>
<keyword evidence="2" id="KW-1185">Reference proteome</keyword>